<dbReference type="GO" id="GO:0000166">
    <property type="term" value="F:nucleotide binding"/>
    <property type="evidence" value="ECO:0007669"/>
    <property type="project" value="UniProtKB-KW"/>
</dbReference>
<dbReference type="EC" id="3.6.1.17" evidence="3"/>
<reference evidence="14" key="1">
    <citation type="thesis" date="2020" institute="ProQuest LLC" country="789 East Eisenhower Parkway, Ann Arbor, MI, USA">
        <title>Comparative Genomics and Chromosome Evolution.</title>
        <authorList>
            <person name="Mudd A.B."/>
        </authorList>
    </citation>
    <scope>NUCLEOTIDE SEQUENCE</scope>
    <source>
        <strain evidence="14">Female2</strain>
        <tissue evidence="14">Blood</tissue>
    </source>
</reference>
<dbReference type="Pfam" id="PF00293">
    <property type="entry name" value="NUDIX"/>
    <property type="match status" value="1"/>
</dbReference>
<dbReference type="PANTHER" id="PTHR21340:SF0">
    <property type="entry name" value="BIS(5'-NUCLEOSYL)-TETRAPHOSPHATASE [ASYMMETRICAL]"/>
    <property type="match status" value="1"/>
</dbReference>
<dbReference type="GO" id="GO:0006754">
    <property type="term" value="P:ATP biosynthetic process"/>
    <property type="evidence" value="ECO:0007669"/>
    <property type="project" value="TreeGrafter"/>
</dbReference>
<organism evidence="14 15">
    <name type="scientific">Hymenochirus boettgeri</name>
    <name type="common">Congo dwarf clawed frog</name>
    <dbReference type="NCBI Taxonomy" id="247094"/>
    <lineage>
        <taxon>Eukaryota</taxon>
        <taxon>Metazoa</taxon>
        <taxon>Chordata</taxon>
        <taxon>Craniata</taxon>
        <taxon>Vertebrata</taxon>
        <taxon>Euteleostomi</taxon>
        <taxon>Amphibia</taxon>
        <taxon>Batrachia</taxon>
        <taxon>Anura</taxon>
        <taxon>Pipoidea</taxon>
        <taxon>Pipidae</taxon>
        <taxon>Pipinae</taxon>
        <taxon>Hymenochirus</taxon>
    </lineage>
</organism>
<keyword evidence="6" id="KW-0378">Hydrolase</keyword>
<dbReference type="PANTHER" id="PTHR21340">
    <property type="entry name" value="DIADENOSINE 5,5-P1,P4-TETRAPHOSPHATE PYROPHOSPHOHYDROLASE MUTT"/>
    <property type="match status" value="1"/>
</dbReference>
<name>A0A8T2KN72_9PIPI</name>
<proteinExistence type="inferred from homology"/>
<dbReference type="InterPro" id="IPR003565">
    <property type="entry name" value="Tetra_PHTase"/>
</dbReference>
<evidence type="ECO:0000313" key="15">
    <source>
        <dbReference type="Proteomes" id="UP000812440"/>
    </source>
</evidence>
<sequence length="152" mass="17467">MALRACGLIIFRRCRPGTPAVTADGIEFLLLQTSYGENHWTPPKGHVDPGEDDMTTALRETKEEAGLDPDQIHIMEGFCKELKYTVRNKPKSVIYWLAELKNYDTPVNLSSEHQDFRWLGLEEACKYSVYEDLQDTLKAAHRFLLGHKMVQR</sequence>
<protein>
    <recommendedName>
        <fullName evidence="4">Bis(5'-nucleosyl)-tetraphosphatase [asymmetrical]</fullName>
        <ecNumber evidence="3">3.6.1.17</ecNumber>
    </recommendedName>
    <alternativeName>
        <fullName evidence="9">Diadenosine 5',5'''-P1,P4-tetraphosphate asymmetrical hydrolase</fullName>
    </alternativeName>
    <alternativeName>
        <fullName evidence="8">Nucleoside diphosphate-linked moiety X motif 2</fullName>
    </alternativeName>
</protein>
<dbReference type="GO" id="GO:0006167">
    <property type="term" value="P:AMP biosynthetic process"/>
    <property type="evidence" value="ECO:0007669"/>
    <property type="project" value="TreeGrafter"/>
</dbReference>
<comment type="catalytic activity">
    <reaction evidence="7">
        <text>a 5'-end FAD-phospho-ribonucleoside in mRNA + H2O = a 5'-end phospho-adenosine-phospho-ribonucleoside in mRNA + FMN + 2 H(+)</text>
        <dbReference type="Rhea" id="RHEA:67588"/>
        <dbReference type="Rhea" id="RHEA-COMP:15719"/>
        <dbReference type="Rhea" id="RHEA-COMP:17275"/>
        <dbReference type="ChEBI" id="CHEBI:15377"/>
        <dbReference type="ChEBI" id="CHEBI:15378"/>
        <dbReference type="ChEBI" id="CHEBI:58210"/>
        <dbReference type="ChEBI" id="CHEBI:144051"/>
        <dbReference type="ChEBI" id="CHEBI:172372"/>
    </reaction>
    <physiologicalReaction direction="left-to-right" evidence="7">
        <dbReference type="Rhea" id="RHEA:67589"/>
    </physiologicalReaction>
</comment>
<dbReference type="OrthoDB" id="276276at2759"/>
<dbReference type="Gene3D" id="3.90.79.10">
    <property type="entry name" value="Nucleoside Triphosphate Pyrophosphohydrolase"/>
    <property type="match status" value="1"/>
</dbReference>
<dbReference type="InterPro" id="IPR000086">
    <property type="entry name" value="NUDIX_hydrolase_dom"/>
</dbReference>
<dbReference type="SUPFAM" id="SSF55811">
    <property type="entry name" value="Nudix"/>
    <property type="match status" value="1"/>
</dbReference>
<accession>A0A8T2KN72</accession>
<comment type="caution">
    <text evidence="14">The sequence shown here is derived from an EMBL/GenBank/DDBJ whole genome shotgun (WGS) entry which is preliminary data.</text>
</comment>
<keyword evidence="15" id="KW-1185">Reference proteome</keyword>
<comment type="catalytic activity">
    <reaction evidence="11">
        <text>a 5'-end CoA-ribonucleoside in mRNA + H2O = a 5'-end phospho-adenosine-phospho-ribonucleoside in mRNA + (R)-4'-phosphopantetheine + 2 H(+)</text>
        <dbReference type="Rhea" id="RHEA:67592"/>
        <dbReference type="Rhea" id="RHEA-COMP:15719"/>
        <dbReference type="Rhea" id="RHEA-COMP:17276"/>
        <dbReference type="ChEBI" id="CHEBI:15377"/>
        <dbReference type="ChEBI" id="CHEBI:15378"/>
        <dbReference type="ChEBI" id="CHEBI:61723"/>
        <dbReference type="ChEBI" id="CHEBI:144051"/>
        <dbReference type="ChEBI" id="CHEBI:172371"/>
    </reaction>
    <physiologicalReaction direction="left-to-right" evidence="11">
        <dbReference type="Rhea" id="RHEA:67593"/>
    </physiologicalReaction>
</comment>
<dbReference type="InterPro" id="IPR020084">
    <property type="entry name" value="NUDIX_hydrolase_CS"/>
</dbReference>
<evidence type="ECO:0000256" key="9">
    <source>
        <dbReference type="ARBA" id="ARBA00032644"/>
    </source>
</evidence>
<dbReference type="PROSITE" id="PS00893">
    <property type="entry name" value="NUDIX_BOX"/>
    <property type="match status" value="1"/>
</dbReference>
<evidence type="ECO:0000256" key="1">
    <source>
        <dbReference type="ARBA" id="ARBA00001968"/>
    </source>
</evidence>
<evidence type="ECO:0000259" key="13">
    <source>
        <dbReference type="PROSITE" id="PS51462"/>
    </source>
</evidence>
<evidence type="ECO:0000256" key="11">
    <source>
        <dbReference type="ARBA" id="ARBA00048667"/>
    </source>
</evidence>
<dbReference type="GO" id="GO:0004081">
    <property type="term" value="F:bis(5'-nucleosyl)-tetraphosphatase (asymmetrical) activity"/>
    <property type="evidence" value="ECO:0007669"/>
    <property type="project" value="UniProtKB-EC"/>
</dbReference>
<evidence type="ECO:0000256" key="6">
    <source>
        <dbReference type="ARBA" id="ARBA00022801"/>
    </source>
</evidence>
<evidence type="ECO:0000256" key="5">
    <source>
        <dbReference type="ARBA" id="ARBA00022741"/>
    </source>
</evidence>
<evidence type="ECO:0000313" key="14">
    <source>
        <dbReference type="EMBL" id="KAG8456880.1"/>
    </source>
</evidence>
<feature type="domain" description="Nudix hydrolase" evidence="13">
    <location>
        <begin position="1"/>
        <end position="141"/>
    </location>
</feature>
<comment type="cofactor">
    <cofactor evidence="1">
        <name>a divalent metal cation</name>
        <dbReference type="ChEBI" id="CHEBI:60240"/>
    </cofactor>
</comment>
<comment type="similarity">
    <text evidence="2">Belongs to the Nudix hydrolase family.</text>
</comment>
<evidence type="ECO:0000256" key="12">
    <source>
        <dbReference type="ARBA" id="ARBA00048896"/>
    </source>
</evidence>
<comment type="catalytic activity">
    <reaction evidence="12">
        <text>P(1),P(4)-bis(5'-guanosyl) tetraphosphate + H2O = GMP + GTP + 2 H(+)</text>
        <dbReference type="Rhea" id="RHEA:22484"/>
        <dbReference type="ChEBI" id="CHEBI:15377"/>
        <dbReference type="ChEBI" id="CHEBI:15378"/>
        <dbReference type="ChEBI" id="CHEBI:37565"/>
        <dbReference type="ChEBI" id="CHEBI:57553"/>
        <dbReference type="ChEBI" id="CHEBI:58115"/>
        <dbReference type="EC" id="3.6.1.17"/>
    </reaction>
</comment>
<evidence type="ECO:0000256" key="7">
    <source>
        <dbReference type="ARBA" id="ARBA00024504"/>
    </source>
</evidence>
<dbReference type="PRINTS" id="PR01405">
    <property type="entry name" value="TETRPHPHTASE"/>
</dbReference>
<evidence type="ECO:0000256" key="8">
    <source>
        <dbReference type="ARBA" id="ARBA00029676"/>
    </source>
</evidence>
<dbReference type="Proteomes" id="UP000812440">
    <property type="component" value="Chromosome 1"/>
</dbReference>
<keyword evidence="5" id="KW-0547">Nucleotide-binding</keyword>
<dbReference type="InterPro" id="IPR015797">
    <property type="entry name" value="NUDIX_hydrolase-like_dom_sf"/>
</dbReference>
<evidence type="ECO:0000256" key="10">
    <source>
        <dbReference type="ARBA" id="ARBA00045172"/>
    </source>
</evidence>
<dbReference type="AlphaFoldDB" id="A0A8T2KN72"/>
<dbReference type="PROSITE" id="PS51462">
    <property type="entry name" value="NUDIX"/>
    <property type="match status" value="1"/>
</dbReference>
<evidence type="ECO:0000256" key="4">
    <source>
        <dbReference type="ARBA" id="ARBA00018911"/>
    </source>
</evidence>
<dbReference type="InterPro" id="IPR051325">
    <property type="entry name" value="Nudix_hydrolase_domain"/>
</dbReference>
<evidence type="ECO:0000256" key="2">
    <source>
        <dbReference type="ARBA" id="ARBA00005582"/>
    </source>
</evidence>
<comment type="function">
    <text evidence="10">Catalyzes the asymmetric hydrolysis of diadenosine 5',5'''-P1,P4-tetraphosphate (Ap4A) to yield AMP and ATP. Exhibits decapping activity towards FAD-capped RNAs and dpCoA-capped RNAs in vitro.</text>
</comment>
<evidence type="ECO:0000256" key="3">
    <source>
        <dbReference type="ARBA" id="ARBA00012447"/>
    </source>
</evidence>
<gene>
    <name evidence="14" type="ORF">GDO86_002607</name>
</gene>
<dbReference type="CDD" id="cd03428">
    <property type="entry name" value="NUDIX_Ap4A_Nudt2"/>
    <property type="match status" value="1"/>
</dbReference>
<dbReference type="EMBL" id="JAACNH010000001">
    <property type="protein sequence ID" value="KAG8456880.1"/>
    <property type="molecule type" value="Genomic_DNA"/>
</dbReference>